<comment type="caution">
    <text evidence="2">The sequence shown here is derived from an EMBL/GenBank/DDBJ whole genome shotgun (WGS) entry which is preliminary data.</text>
</comment>
<reference evidence="3" key="1">
    <citation type="journal article" date="2019" name="Int. J. Syst. Evol. Microbiol.">
        <title>The Global Catalogue of Microorganisms (GCM) 10K type strain sequencing project: providing services to taxonomists for standard genome sequencing and annotation.</title>
        <authorList>
            <consortium name="The Broad Institute Genomics Platform"/>
            <consortium name="The Broad Institute Genome Sequencing Center for Infectious Disease"/>
            <person name="Wu L."/>
            <person name="Ma J."/>
        </authorList>
    </citation>
    <scope>NUCLEOTIDE SEQUENCE [LARGE SCALE GENOMIC DNA]</scope>
    <source>
        <strain evidence="3">CCUG 60523</strain>
    </source>
</reference>
<gene>
    <name evidence="2" type="ORF">ACFOSV_14655</name>
</gene>
<dbReference type="RefSeq" id="WP_377906775.1">
    <property type="nucleotide sequence ID" value="NZ_JBHRZS010000007.1"/>
</dbReference>
<dbReference type="Proteomes" id="UP001595805">
    <property type="component" value="Unassembled WGS sequence"/>
</dbReference>
<accession>A0ABV8ATV0</accession>
<name>A0ABV8ATV0_9BACT</name>
<evidence type="ECO:0000313" key="2">
    <source>
        <dbReference type="EMBL" id="MFC3881432.1"/>
    </source>
</evidence>
<feature type="compositionally biased region" description="Basic and acidic residues" evidence="1">
    <location>
        <begin position="22"/>
        <end position="43"/>
    </location>
</feature>
<feature type="region of interest" description="Disordered" evidence="1">
    <location>
        <begin position="22"/>
        <end position="58"/>
    </location>
</feature>
<proteinExistence type="predicted"/>
<sequence>MEKITLSELANIITEEIYLLPEDRAMDSNEATHQEALEDKSPKQEPAPQQPVENEEAEQVSVVMEPKLEPIKISGSFNQGILILHEEEELSGEIMTLLSNIINAVNHSMNDVGLVASSQLAGRSLEELYDLGAHKIVKFGRIRHGIDALPAPDYQVYTENETEFLFADALTSIQEDKALKGKLWKALQSLFNITK</sequence>
<evidence type="ECO:0000256" key="1">
    <source>
        <dbReference type="SAM" id="MobiDB-lite"/>
    </source>
</evidence>
<protein>
    <submittedName>
        <fullName evidence="2">Uncharacterized protein</fullName>
    </submittedName>
</protein>
<organism evidence="2 3">
    <name type="scientific">Algoriphagus namhaensis</name>
    <dbReference type="NCBI Taxonomy" id="915353"/>
    <lineage>
        <taxon>Bacteria</taxon>
        <taxon>Pseudomonadati</taxon>
        <taxon>Bacteroidota</taxon>
        <taxon>Cytophagia</taxon>
        <taxon>Cytophagales</taxon>
        <taxon>Cyclobacteriaceae</taxon>
        <taxon>Algoriphagus</taxon>
    </lineage>
</organism>
<evidence type="ECO:0000313" key="3">
    <source>
        <dbReference type="Proteomes" id="UP001595805"/>
    </source>
</evidence>
<dbReference type="EMBL" id="JBHRZS010000007">
    <property type="protein sequence ID" value="MFC3881432.1"/>
    <property type="molecule type" value="Genomic_DNA"/>
</dbReference>
<keyword evidence="3" id="KW-1185">Reference proteome</keyword>